<dbReference type="OrthoDB" id="9798629at2"/>
<keyword evidence="15" id="KW-1185">Reference proteome</keyword>
<keyword evidence="8 12" id="KW-0812">Transmembrane</keyword>
<comment type="similarity">
    <text evidence="3 12">Belongs to the ExbD/TolR family.</text>
</comment>
<protein>
    <submittedName>
        <fullName evidence="14">Biopolymer transport protein</fullName>
    </submittedName>
</protein>
<evidence type="ECO:0000256" key="10">
    <source>
        <dbReference type="ARBA" id="ARBA00022989"/>
    </source>
</evidence>
<keyword evidence="5 12" id="KW-0813">Transport</keyword>
<dbReference type="STRING" id="1026882.MAMP_02334"/>
<evidence type="ECO:0000256" key="8">
    <source>
        <dbReference type="ARBA" id="ARBA00022692"/>
    </source>
</evidence>
<keyword evidence="7" id="KW-0997">Cell inner membrane</keyword>
<sequence>MAMNTGGDDNMMSEINVTPLVDVMLVLLTVFIVTAPLLMNSVPVNLPKASSDLTLTQPESINISITADGTMYFSDDPVSPEQLDIALNEAAQNVDTSVEIFADEKAEYGTVAKVMAAIQRAGISKFTFVMQPESDS</sequence>
<dbReference type="eggNOG" id="COG0848">
    <property type="taxonomic scope" value="Bacteria"/>
</dbReference>
<keyword evidence="10 13" id="KW-1133">Transmembrane helix</keyword>
<keyword evidence="6" id="KW-1003">Cell membrane</keyword>
<comment type="subcellular location">
    <subcellularLocation>
        <location evidence="2">Cell inner membrane</location>
        <topology evidence="2">Single-pass type II membrane protein</topology>
    </subcellularLocation>
    <subcellularLocation>
        <location evidence="12">Cell membrane</location>
        <topology evidence="12">Single-pass type II membrane protein</topology>
    </subcellularLocation>
</comment>
<dbReference type="InterPro" id="IPR003400">
    <property type="entry name" value="ExbD"/>
</dbReference>
<dbReference type="PANTHER" id="PTHR30558:SF12">
    <property type="entry name" value="BIOPOLYMER TRANSPORT PROTEIN EXBD"/>
    <property type="match status" value="1"/>
</dbReference>
<dbReference type="GO" id="GO:0022857">
    <property type="term" value="F:transmembrane transporter activity"/>
    <property type="evidence" value="ECO:0007669"/>
    <property type="project" value="InterPro"/>
</dbReference>
<dbReference type="Pfam" id="PF02472">
    <property type="entry name" value="ExbD"/>
    <property type="match status" value="1"/>
</dbReference>
<evidence type="ECO:0000256" key="5">
    <source>
        <dbReference type="ARBA" id="ARBA00022448"/>
    </source>
</evidence>
<organism evidence="14 15">
    <name type="scientific">Methylophaga aminisulfidivorans MP</name>
    <dbReference type="NCBI Taxonomy" id="1026882"/>
    <lineage>
        <taxon>Bacteria</taxon>
        <taxon>Pseudomonadati</taxon>
        <taxon>Pseudomonadota</taxon>
        <taxon>Gammaproteobacteria</taxon>
        <taxon>Thiotrichales</taxon>
        <taxon>Piscirickettsiaceae</taxon>
        <taxon>Methylophaga</taxon>
    </lineage>
</organism>
<evidence type="ECO:0000256" key="1">
    <source>
        <dbReference type="ARBA" id="ARBA00003540"/>
    </source>
</evidence>
<evidence type="ECO:0000256" key="2">
    <source>
        <dbReference type="ARBA" id="ARBA00004249"/>
    </source>
</evidence>
<dbReference type="AlphaFoldDB" id="F5T0I4"/>
<dbReference type="GO" id="GO:0015031">
    <property type="term" value="P:protein transport"/>
    <property type="evidence" value="ECO:0007669"/>
    <property type="project" value="UniProtKB-KW"/>
</dbReference>
<comment type="subunit">
    <text evidence="4">The accessory proteins ExbB and ExbD seem to form a complex with TonB.</text>
</comment>
<evidence type="ECO:0000256" key="6">
    <source>
        <dbReference type="ARBA" id="ARBA00022475"/>
    </source>
</evidence>
<dbReference type="Proteomes" id="UP000003544">
    <property type="component" value="Unassembled WGS sequence"/>
</dbReference>
<accession>F5T0I4</accession>
<name>F5T0I4_9GAMM</name>
<feature type="transmembrane region" description="Helical" evidence="13">
    <location>
        <begin position="20"/>
        <end position="39"/>
    </location>
</feature>
<evidence type="ECO:0000256" key="9">
    <source>
        <dbReference type="ARBA" id="ARBA00022927"/>
    </source>
</evidence>
<dbReference type="RefSeq" id="WP_007145226.1">
    <property type="nucleotide sequence ID" value="NZ_AFIG01000001.1"/>
</dbReference>
<dbReference type="PANTHER" id="PTHR30558">
    <property type="entry name" value="EXBD MEMBRANE COMPONENT OF PMF-DRIVEN MACROMOLECULE IMPORT SYSTEM"/>
    <property type="match status" value="1"/>
</dbReference>
<gene>
    <name evidence="14" type="ORF">MAMP_02334</name>
</gene>
<evidence type="ECO:0000256" key="3">
    <source>
        <dbReference type="ARBA" id="ARBA00005811"/>
    </source>
</evidence>
<evidence type="ECO:0000256" key="7">
    <source>
        <dbReference type="ARBA" id="ARBA00022519"/>
    </source>
</evidence>
<keyword evidence="9 12" id="KW-0653">Protein transport</keyword>
<dbReference type="GO" id="GO:0005886">
    <property type="term" value="C:plasma membrane"/>
    <property type="evidence" value="ECO:0007669"/>
    <property type="project" value="UniProtKB-SubCell"/>
</dbReference>
<evidence type="ECO:0000256" key="4">
    <source>
        <dbReference type="ARBA" id="ARBA00011471"/>
    </source>
</evidence>
<evidence type="ECO:0000313" key="15">
    <source>
        <dbReference type="Proteomes" id="UP000003544"/>
    </source>
</evidence>
<dbReference type="EMBL" id="AFIG01000001">
    <property type="protein sequence ID" value="EGL55340.1"/>
    <property type="molecule type" value="Genomic_DNA"/>
</dbReference>
<evidence type="ECO:0000256" key="13">
    <source>
        <dbReference type="SAM" id="Phobius"/>
    </source>
</evidence>
<dbReference type="Gene3D" id="3.30.420.270">
    <property type="match status" value="1"/>
</dbReference>
<evidence type="ECO:0000256" key="12">
    <source>
        <dbReference type="RuleBase" id="RU003879"/>
    </source>
</evidence>
<proteinExistence type="inferred from homology"/>
<comment type="function">
    <text evidence="1">Involved in the TonB-dependent energy-dependent transport of various receptor-bound substrates.</text>
</comment>
<evidence type="ECO:0000256" key="11">
    <source>
        <dbReference type="ARBA" id="ARBA00023136"/>
    </source>
</evidence>
<keyword evidence="11 13" id="KW-0472">Membrane</keyword>
<comment type="caution">
    <text evidence="14">The sequence shown here is derived from an EMBL/GenBank/DDBJ whole genome shotgun (WGS) entry which is preliminary data.</text>
</comment>
<reference evidence="14 15" key="1">
    <citation type="journal article" date="2011" name="J. Bacteriol.">
        <title>Draft genome sequence of Methylophaga aminisulfidivorans MP T.</title>
        <authorList>
            <person name="Han G.H."/>
            <person name="Kim W."/>
            <person name="Chun J."/>
            <person name="Kim S.W."/>
        </authorList>
    </citation>
    <scope>NUCLEOTIDE SEQUENCE [LARGE SCALE GENOMIC DNA]</scope>
    <source>
        <strain evidence="15">MP(T)</strain>
    </source>
</reference>
<evidence type="ECO:0000313" key="14">
    <source>
        <dbReference type="EMBL" id="EGL55340.1"/>
    </source>
</evidence>